<reference evidence="2" key="1">
    <citation type="journal article" date="2019" name="Int. J. Syst. Evol. Microbiol.">
        <title>The Global Catalogue of Microorganisms (GCM) 10K type strain sequencing project: providing services to taxonomists for standard genome sequencing and annotation.</title>
        <authorList>
            <consortium name="The Broad Institute Genomics Platform"/>
            <consortium name="The Broad Institute Genome Sequencing Center for Infectious Disease"/>
            <person name="Wu L."/>
            <person name="Ma J."/>
        </authorList>
    </citation>
    <scope>NUCLEOTIDE SEQUENCE [LARGE SCALE GENOMIC DNA]</scope>
    <source>
        <strain evidence="2">TISTR 1827</strain>
    </source>
</reference>
<evidence type="ECO:0000313" key="2">
    <source>
        <dbReference type="Proteomes" id="UP001597493"/>
    </source>
</evidence>
<organism evidence="1 2">
    <name type="scientific">Paenibacillus thailandensis</name>
    <dbReference type="NCBI Taxonomy" id="393250"/>
    <lineage>
        <taxon>Bacteria</taxon>
        <taxon>Bacillati</taxon>
        <taxon>Bacillota</taxon>
        <taxon>Bacilli</taxon>
        <taxon>Bacillales</taxon>
        <taxon>Paenibacillaceae</taxon>
        <taxon>Paenibacillus</taxon>
    </lineage>
</organism>
<proteinExistence type="predicted"/>
<name>A0ABW5QR94_9BACL</name>
<evidence type="ECO:0000313" key="1">
    <source>
        <dbReference type="EMBL" id="MFD2658844.1"/>
    </source>
</evidence>
<protein>
    <submittedName>
        <fullName evidence="1">Uncharacterized protein</fullName>
    </submittedName>
</protein>
<comment type="caution">
    <text evidence="1">The sequence shown here is derived from an EMBL/GenBank/DDBJ whole genome shotgun (WGS) entry which is preliminary data.</text>
</comment>
<keyword evidence="2" id="KW-1185">Reference proteome</keyword>
<gene>
    <name evidence="1" type="ORF">ACFSW5_01030</name>
</gene>
<dbReference type="RefSeq" id="WP_080833696.1">
    <property type="nucleotide sequence ID" value="NZ_JBHUMY010000001.1"/>
</dbReference>
<sequence length="64" mass="7380">MRKFGFDTPADETDDILKEQFQKITEAILNSGHPVRMGDQLGVFDKYKDGTKVYVKKYHTGNEQ</sequence>
<dbReference type="Proteomes" id="UP001597493">
    <property type="component" value="Unassembled WGS sequence"/>
</dbReference>
<dbReference type="EMBL" id="JBHUMY010000001">
    <property type="protein sequence ID" value="MFD2658844.1"/>
    <property type="molecule type" value="Genomic_DNA"/>
</dbReference>
<accession>A0ABW5QR94</accession>